<dbReference type="GO" id="GO:0005125">
    <property type="term" value="F:cytokine activity"/>
    <property type="evidence" value="ECO:0007669"/>
    <property type="project" value="UniProtKB-KW"/>
</dbReference>
<dbReference type="InterPro" id="IPR000471">
    <property type="entry name" value="Interferon_alpha/beta/delta"/>
</dbReference>
<evidence type="ECO:0000256" key="10">
    <source>
        <dbReference type="SAM" id="SignalP"/>
    </source>
</evidence>
<evidence type="ECO:0000256" key="9">
    <source>
        <dbReference type="RuleBase" id="RU000436"/>
    </source>
</evidence>
<evidence type="ECO:0000256" key="3">
    <source>
        <dbReference type="ARBA" id="ARBA00011033"/>
    </source>
</evidence>
<dbReference type="Proteomes" id="UP000291020">
    <property type="component" value="Unassembled WGS sequence"/>
</dbReference>
<dbReference type="PANTHER" id="PTHR11691:SF73">
    <property type="entry name" value="INTERFERON BETA"/>
    <property type="match status" value="1"/>
</dbReference>
<evidence type="ECO:0000256" key="8">
    <source>
        <dbReference type="ARBA" id="ARBA00023157"/>
    </source>
</evidence>
<comment type="similarity">
    <text evidence="3 9">Belongs to the alpha/beta interferon family.</text>
</comment>
<feature type="signal peptide" evidence="10">
    <location>
        <begin position="1"/>
        <end position="21"/>
    </location>
</feature>
<keyword evidence="8" id="KW-1015">Disulfide bond</keyword>
<feature type="chain" id="PRO_5019500471" description="Interferon epsilon" evidence="10">
    <location>
        <begin position="22"/>
        <end position="187"/>
    </location>
</feature>
<proteinExistence type="inferred from homology"/>
<dbReference type="SUPFAM" id="SSF47266">
    <property type="entry name" value="4-helical cytokines"/>
    <property type="match status" value="1"/>
</dbReference>
<dbReference type="GO" id="GO:0006955">
    <property type="term" value="P:immune response"/>
    <property type="evidence" value="ECO:0007669"/>
    <property type="project" value="UniProtKB-ARBA"/>
</dbReference>
<evidence type="ECO:0000256" key="6">
    <source>
        <dbReference type="ARBA" id="ARBA00022729"/>
    </source>
</evidence>
<reference evidence="11" key="2">
    <citation type="submission" date="2025-08" db="UniProtKB">
        <authorList>
            <consortium name="Ensembl"/>
        </authorList>
    </citation>
    <scope>IDENTIFICATION</scope>
</reference>
<keyword evidence="7 9" id="KW-0051">Antiviral defense</keyword>
<evidence type="ECO:0008006" key="13">
    <source>
        <dbReference type="Google" id="ProtNLM"/>
    </source>
</evidence>
<dbReference type="Pfam" id="PF00143">
    <property type="entry name" value="Interferon"/>
    <property type="match status" value="1"/>
</dbReference>
<sequence length="187" mass="22533">MTTFCLLQISFVLLYITKISTQDCNILPLLHNKMIQGNLHLLNKMGQQFPEQCQSEKIHFKFPEQFLKLRQKENAKVEIQEILQLIFYIFTKNLTLAAWDGRSLERFQNGLNQQIEHLEACLTERMEKKQPYSRSEEIIRLKLKKYFQKIDNFLKDKQYSLCSWEIIRLEMRRCLQFIDKVIGRLRN</sequence>
<evidence type="ECO:0000256" key="7">
    <source>
        <dbReference type="ARBA" id="ARBA00023118"/>
    </source>
</evidence>
<dbReference type="PANTHER" id="PTHR11691">
    <property type="entry name" value="TYPE I INTERFERON"/>
    <property type="match status" value="1"/>
</dbReference>
<dbReference type="InterPro" id="IPR009079">
    <property type="entry name" value="4_helix_cytokine-like_core"/>
</dbReference>
<evidence type="ECO:0000313" key="12">
    <source>
        <dbReference type="Proteomes" id="UP000291020"/>
    </source>
</evidence>
<dbReference type="GO" id="GO:0051607">
    <property type="term" value="P:defense response to virus"/>
    <property type="evidence" value="ECO:0007669"/>
    <property type="project" value="UniProtKB-KW"/>
</dbReference>
<evidence type="ECO:0000256" key="2">
    <source>
        <dbReference type="ARBA" id="ARBA00004613"/>
    </source>
</evidence>
<dbReference type="PRINTS" id="PR00266">
    <property type="entry name" value="INTERFERONAB"/>
</dbReference>
<evidence type="ECO:0000256" key="5">
    <source>
        <dbReference type="ARBA" id="ARBA00022525"/>
    </source>
</evidence>
<protein>
    <recommendedName>
        <fullName evidence="13">Interferon epsilon</fullName>
    </recommendedName>
</protein>
<dbReference type="Gene3D" id="1.20.1250.10">
    <property type="match status" value="1"/>
</dbReference>
<dbReference type="Ensembl" id="ENSGAGT00000018536.1">
    <property type="protein sequence ID" value="ENSGAGP00000016236.1"/>
    <property type="gene ID" value="ENSGAGG00000012182.1"/>
</dbReference>
<evidence type="ECO:0000256" key="1">
    <source>
        <dbReference type="ARBA" id="ARBA00002718"/>
    </source>
</evidence>
<dbReference type="GO" id="GO:0005126">
    <property type="term" value="F:cytokine receptor binding"/>
    <property type="evidence" value="ECO:0007669"/>
    <property type="project" value="InterPro"/>
</dbReference>
<keyword evidence="12" id="KW-1185">Reference proteome</keyword>
<evidence type="ECO:0000256" key="4">
    <source>
        <dbReference type="ARBA" id="ARBA00022514"/>
    </source>
</evidence>
<dbReference type="AlphaFoldDB" id="A0A452HML9"/>
<comment type="function">
    <text evidence="1">Has antiviral activities.</text>
</comment>
<evidence type="ECO:0000313" key="11">
    <source>
        <dbReference type="Ensembl" id="ENSGAGP00000016236.1"/>
    </source>
</evidence>
<comment type="subcellular location">
    <subcellularLocation>
        <location evidence="2">Secreted</location>
    </subcellularLocation>
</comment>
<reference evidence="11" key="3">
    <citation type="submission" date="2025-09" db="UniProtKB">
        <authorList>
            <consortium name="Ensembl"/>
        </authorList>
    </citation>
    <scope>IDENTIFICATION</scope>
</reference>
<keyword evidence="6 10" id="KW-0732">Signal</keyword>
<accession>A0A452HML9</accession>
<organism evidence="11 12">
    <name type="scientific">Gopherus agassizii</name>
    <name type="common">Agassiz's desert tortoise</name>
    <dbReference type="NCBI Taxonomy" id="38772"/>
    <lineage>
        <taxon>Eukaryota</taxon>
        <taxon>Metazoa</taxon>
        <taxon>Chordata</taxon>
        <taxon>Craniata</taxon>
        <taxon>Vertebrata</taxon>
        <taxon>Euteleostomi</taxon>
        <taxon>Archelosauria</taxon>
        <taxon>Testudinata</taxon>
        <taxon>Testudines</taxon>
        <taxon>Cryptodira</taxon>
        <taxon>Durocryptodira</taxon>
        <taxon>Testudinoidea</taxon>
        <taxon>Testudinidae</taxon>
        <taxon>Gopherus</taxon>
    </lineage>
</organism>
<keyword evidence="5" id="KW-0964">Secreted</keyword>
<dbReference type="STRING" id="38772.ENSGAGP00000016236"/>
<dbReference type="GO" id="GO:0005615">
    <property type="term" value="C:extracellular space"/>
    <property type="evidence" value="ECO:0007669"/>
    <property type="project" value="UniProtKB-KW"/>
</dbReference>
<dbReference type="SMART" id="SM00076">
    <property type="entry name" value="IFabd"/>
    <property type="match status" value="1"/>
</dbReference>
<name>A0A452HML9_9SAUR</name>
<keyword evidence="4 9" id="KW-0202">Cytokine</keyword>
<reference evidence="12" key="1">
    <citation type="journal article" date="2017" name="PLoS ONE">
        <title>The Agassiz's desert tortoise genome provides a resource for the conservation of a threatened species.</title>
        <authorList>
            <person name="Tollis M."/>
            <person name="DeNardo D.F."/>
            <person name="Cornelius J.A."/>
            <person name="Dolby G.A."/>
            <person name="Edwards T."/>
            <person name="Henen B.T."/>
            <person name="Karl A.E."/>
            <person name="Murphy R.W."/>
            <person name="Kusumi K."/>
        </authorList>
    </citation>
    <scope>NUCLEOTIDE SEQUENCE [LARGE SCALE GENOMIC DNA]</scope>
</reference>